<accession>A0A2S1PEA3</accession>
<proteinExistence type="predicted"/>
<evidence type="ECO:0000313" key="2">
    <source>
        <dbReference type="Proteomes" id="UP000246321"/>
    </source>
</evidence>
<dbReference type="KEGG" id="vg:65113250"/>
<keyword evidence="2" id="KW-1185">Reference proteome</keyword>
<dbReference type="GeneID" id="65113250"/>
<evidence type="ECO:0000313" key="1">
    <source>
        <dbReference type="EMBL" id="AWH14878.1"/>
    </source>
</evidence>
<reference evidence="1 2" key="1">
    <citation type="submission" date="2018-04" db="EMBL/GenBank/DDBJ databases">
        <title>Complete genome sequences of new Aeromonas and Pseudomonas phages promising in phage therapy dedicated to aquaculture.</title>
        <authorList>
            <person name="Kolsut J."/>
            <person name="Wojcik E."/>
            <person name="Wojtasik A."/>
            <person name="Dastych J."/>
        </authorList>
    </citation>
    <scope>NUCLEOTIDE SEQUENCE [LARGE SCALE GENOMIC DNA]</scope>
</reference>
<dbReference type="RefSeq" id="YP_010095614.1">
    <property type="nucleotide sequence ID" value="NC_055746.1"/>
</dbReference>
<dbReference type="EMBL" id="MH179476">
    <property type="protein sequence ID" value="AWH14878.1"/>
    <property type="molecule type" value="Genomic_DNA"/>
</dbReference>
<name>A0A2S1PEA3_9CAUD</name>
<organism evidence="1 2">
    <name type="scientific">Aeromonas phage 50AhydR13PP</name>
    <dbReference type="NCBI Taxonomy" id="2163978"/>
    <lineage>
        <taxon>Viruses</taxon>
        <taxon>Duplodnaviria</taxon>
        <taxon>Heunggongvirae</taxon>
        <taxon>Uroviricota</taxon>
        <taxon>Caudoviricetes</taxon>
        <taxon>Pantevenvirales</taxon>
        <taxon>Straboviridae</taxon>
        <taxon>Tulanevirus</taxon>
        <taxon>Tulanevirus 50ahydr13pp</taxon>
    </lineage>
</organism>
<sequence length="358" mass="40873">MKILVTGTNNYHARPNWHLEKRSRYRLVTATTGLVEALKDMGHDVDQRFVTPGEDLSGYDKVFTAYFDATGGMQPGGYGVYWLLANRPDAIVVIDDWQTPERLMKGFKKSATRTREQFEEVLFREFMLNDQHKTAVDAITADPSLKEDIVKGYAKNVFDSHRILYCAFDKFEVSKIFDYPHESYSFCPESYVPSPDDRLREMGLARQDIFRERKWIIAGIGGLPTKKACKFKDNFTWDVEVFGRATIDVDAKLAKEPEVIQAYSGARAVFYPDQGNFGSNWWRNRPRQCADMGAVLFMMSEEEAALFGPSYMGLTLEGLEAMSDEELDDLAARQKADYYKSNPLDKEKVKAQLAQVMA</sequence>
<protein>
    <submittedName>
        <fullName evidence="1">Uncharacterized protein</fullName>
    </submittedName>
</protein>
<dbReference type="Proteomes" id="UP000246321">
    <property type="component" value="Segment"/>
</dbReference>